<gene>
    <name evidence="1" type="ORF">V1517DRAFT_321452</name>
</gene>
<protein>
    <submittedName>
        <fullName evidence="1">Uncharacterized protein</fullName>
    </submittedName>
</protein>
<name>A0ACC3TPJ4_9ASCO</name>
<keyword evidence="2" id="KW-1185">Reference proteome</keyword>
<dbReference type="Proteomes" id="UP001489719">
    <property type="component" value="Unassembled WGS sequence"/>
</dbReference>
<proteinExistence type="predicted"/>
<evidence type="ECO:0000313" key="2">
    <source>
        <dbReference type="Proteomes" id="UP001489719"/>
    </source>
</evidence>
<evidence type="ECO:0000313" key="1">
    <source>
        <dbReference type="EMBL" id="KAK9323088.1"/>
    </source>
</evidence>
<dbReference type="EMBL" id="MU970066">
    <property type="protein sequence ID" value="KAK9323088.1"/>
    <property type="molecule type" value="Genomic_DNA"/>
</dbReference>
<sequence length="103" mass="10551">MHTADSPSLAASAAPKTPQFLRLSAPLESEKRNFLVLTADVVPAPATSEDQTAAAAAAAAAAAEADARPRSESIVSTASDASATTNGIRRWVSNIDVPEEATF</sequence>
<reference evidence="2" key="1">
    <citation type="journal article" date="2024" name="Front. Bioeng. Biotechnol.">
        <title>Genome-scale model development and genomic sequencing of the oleaginous clade Lipomyces.</title>
        <authorList>
            <person name="Czajka J.J."/>
            <person name="Han Y."/>
            <person name="Kim J."/>
            <person name="Mondo S.J."/>
            <person name="Hofstad B.A."/>
            <person name="Robles A."/>
            <person name="Haridas S."/>
            <person name="Riley R."/>
            <person name="LaButti K."/>
            <person name="Pangilinan J."/>
            <person name="Andreopoulos W."/>
            <person name="Lipzen A."/>
            <person name="Yan J."/>
            <person name="Wang M."/>
            <person name="Ng V."/>
            <person name="Grigoriev I.V."/>
            <person name="Spatafora J.W."/>
            <person name="Magnuson J.K."/>
            <person name="Baker S.E."/>
            <person name="Pomraning K.R."/>
        </authorList>
    </citation>
    <scope>NUCLEOTIDE SEQUENCE [LARGE SCALE GENOMIC DNA]</scope>
    <source>
        <strain evidence="2">CBS 10300</strain>
    </source>
</reference>
<accession>A0ACC3TPJ4</accession>
<comment type="caution">
    <text evidence="1">The sequence shown here is derived from an EMBL/GenBank/DDBJ whole genome shotgun (WGS) entry which is preliminary data.</text>
</comment>
<organism evidence="1 2">
    <name type="scientific">Lipomyces orientalis</name>
    <dbReference type="NCBI Taxonomy" id="1233043"/>
    <lineage>
        <taxon>Eukaryota</taxon>
        <taxon>Fungi</taxon>
        <taxon>Dikarya</taxon>
        <taxon>Ascomycota</taxon>
        <taxon>Saccharomycotina</taxon>
        <taxon>Lipomycetes</taxon>
        <taxon>Lipomycetales</taxon>
        <taxon>Lipomycetaceae</taxon>
        <taxon>Lipomyces</taxon>
    </lineage>
</organism>